<evidence type="ECO:0000313" key="2">
    <source>
        <dbReference type="Proteomes" id="UP000000768"/>
    </source>
</evidence>
<dbReference type="AlphaFoldDB" id="A0A1B6PLH2"/>
<reference evidence="2" key="2">
    <citation type="journal article" date="2018" name="Plant J.">
        <title>The Sorghum bicolor reference genome: improved assembly, gene annotations, a transcriptome atlas, and signatures of genome organization.</title>
        <authorList>
            <person name="McCormick R.F."/>
            <person name="Truong S.K."/>
            <person name="Sreedasyam A."/>
            <person name="Jenkins J."/>
            <person name="Shu S."/>
            <person name="Sims D."/>
            <person name="Kennedy M."/>
            <person name="Amirebrahimi M."/>
            <person name="Weers B.D."/>
            <person name="McKinley B."/>
            <person name="Mattison A."/>
            <person name="Morishige D.T."/>
            <person name="Grimwood J."/>
            <person name="Schmutz J."/>
            <person name="Mullet J.E."/>
        </authorList>
    </citation>
    <scope>NUCLEOTIDE SEQUENCE [LARGE SCALE GENOMIC DNA]</scope>
    <source>
        <strain evidence="2">cv. BTx623</strain>
    </source>
</reference>
<dbReference type="InParanoid" id="A0A1B6PLH2"/>
<reference evidence="1 2" key="1">
    <citation type="journal article" date="2009" name="Nature">
        <title>The Sorghum bicolor genome and the diversification of grasses.</title>
        <authorList>
            <person name="Paterson A.H."/>
            <person name="Bowers J.E."/>
            <person name="Bruggmann R."/>
            <person name="Dubchak I."/>
            <person name="Grimwood J."/>
            <person name="Gundlach H."/>
            <person name="Haberer G."/>
            <person name="Hellsten U."/>
            <person name="Mitros T."/>
            <person name="Poliakov A."/>
            <person name="Schmutz J."/>
            <person name="Spannagl M."/>
            <person name="Tang H."/>
            <person name="Wang X."/>
            <person name="Wicker T."/>
            <person name="Bharti A.K."/>
            <person name="Chapman J."/>
            <person name="Feltus F.A."/>
            <person name="Gowik U."/>
            <person name="Grigoriev I.V."/>
            <person name="Lyons E."/>
            <person name="Maher C.A."/>
            <person name="Martis M."/>
            <person name="Narechania A."/>
            <person name="Otillar R.P."/>
            <person name="Penning B.W."/>
            <person name="Salamov A.A."/>
            <person name="Wang Y."/>
            <person name="Zhang L."/>
            <person name="Carpita N.C."/>
            <person name="Freeling M."/>
            <person name="Gingle A.R."/>
            <person name="Hash C.T."/>
            <person name="Keller B."/>
            <person name="Klein P."/>
            <person name="Kresovich S."/>
            <person name="McCann M.C."/>
            <person name="Ming R."/>
            <person name="Peterson D.G."/>
            <person name="Mehboob-ur-Rahman"/>
            <person name="Ware D."/>
            <person name="Westhoff P."/>
            <person name="Mayer K.F."/>
            <person name="Messing J."/>
            <person name="Rokhsar D.S."/>
        </authorList>
    </citation>
    <scope>NUCLEOTIDE SEQUENCE [LARGE SCALE GENOMIC DNA]</scope>
    <source>
        <strain evidence="2">cv. BTx623</strain>
    </source>
</reference>
<dbReference type="Proteomes" id="UP000000768">
    <property type="component" value="Chromosome 6"/>
</dbReference>
<keyword evidence="2" id="KW-1185">Reference proteome</keyword>
<protein>
    <submittedName>
        <fullName evidence="1">Uncharacterized protein</fullName>
    </submittedName>
</protein>
<name>A0A1B6PLH2_SORBI</name>
<dbReference type="EMBL" id="CM000765">
    <property type="protein sequence ID" value="KXG26517.1"/>
    <property type="molecule type" value="Genomic_DNA"/>
</dbReference>
<sequence length="77" mass="8552">MKANNNIPGEVERLDNLQFKYFLGELYGDNSLRTMPPPPLFGLPNPVSDTNVPSSGPPLCDALWTTPSQLVYFLKIT</sequence>
<accession>A0A1B6PLH2</accession>
<gene>
    <name evidence="1" type="ORF">SORBI_3006G114000</name>
</gene>
<organism evidence="1 2">
    <name type="scientific">Sorghum bicolor</name>
    <name type="common">Sorghum</name>
    <name type="synonym">Sorghum vulgare</name>
    <dbReference type="NCBI Taxonomy" id="4558"/>
    <lineage>
        <taxon>Eukaryota</taxon>
        <taxon>Viridiplantae</taxon>
        <taxon>Streptophyta</taxon>
        <taxon>Embryophyta</taxon>
        <taxon>Tracheophyta</taxon>
        <taxon>Spermatophyta</taxon>
        <taxon>Magnoliopsida</taxon>
        <taxon>Liliopsida</taxon>
        <taxon>Poales</taxon>
        <taxon>Poaceae</taxon>
        <taxon>PACMAD clade</taxon>
        <taxon>Panicoideae</taxon>
        <taxon>Andropogonodae</taxon>
        <taxon>Andropogoneae</taxon>
        <taxon>Sorghinae</taxon>
        <taxon>Sorghum</taxon>
    </lineage>
</organism>
<dbReference type="Gramene" id="KXG26517">
    <property type="protein sequence ID" value="KXG26517"/>
    <property type="gene ID" value="SORBI_3006G114000"/>
</dbReference>
<proteinExistence type="predicted"/>
<evidence type="ECO:0000313" key="1">
    <source>
        <dbReference type="EMBL" id="KXG26517.1"/>
    </source>
</evidence>